<feature type="domain" description="Protein kinase" evidence="3">
    <location>
        <begin position="44"/>
        <end position="118"/>
    </location>
</feature>
<evidence type="ECO:0000256" key="1">
    <source>
        <dbReference type="ARBA" id="ARBA00022741"/>
    </source>
</evidence>
<dbReference type="GO" id="GO:0004672">
    <property type="term" value="F:protein kinase activity"/>
    <property type="evidence" value="ECO:0007669"/>
    <property type="project" value="InterPro"/>
</dbReference>
<dbReference type="GO" id="GO:0005524">
    <property type="term" value="F:ATP binding"/>
    <property type="evidence" value="ECO:0007669"/>
    <property type="project" value="UniProtKB-KW"/>
</dbReference>
<dbReference type="PANTHER" id="PTHR27007">
    <property type="match status" value="1"/>
</dbReference>
<evidence type="ECO:0000313" key="4">
    <source>
        <dbReference type="EMBL" id="WVZ00038.1"/>
    </source>
</evidence>
<keyword evidence="2" id="KW-0067">ATP-binding</keyword>
<dbReference type="EMBL" id="CP144693">
    <property type="protein sequence ID" value="WVZ00038.1"/>
    <property type="molecule type" value="Genomic_DNA"/>
</dbReference>
<dbReference type="InterPro" id="IPR001245">
    <property type="entry name" value="Ser-Thr/Tyr_kinase_cat_dom"/>
</dbReference>
<protein>
    <recommendedName>
        <fullName evidence="3">Protein kinase domain-containing protein</fullName>
    </recommendedName>
</protein>
<evidence type="ECO:0000256" key="2">
    <source>
        <dbReference type="ARBA" id="ARBA00022840"/>
    </source>
</evidence>
<evidence type="ECO:0000259" key="3">
    <source>
        <dbReference type="PROSITE" id="PS50011"/>
    </source>
</evidence>
<accession>A0AAQ3MZ11</accession>
<dbReference type="AlphaFoldDB" id="A0AAQ3MZ11"/>
<dbReference type="SUPFAM" id="SSF56112">
    <property type="entry name" value="Protein kinase-like (PK-like)"/>
    <property type="match status" value="1"/>
</dbReference>
<gene>
    <name evidence="4" type="ORF">V8G54_026107</name>
</gene>
<dbReference type="Proteomes" id="UP001374535">
    <property type="component" value="Chromosome 8"/>
</dbReference>
<name>A0AAQ3MZ11_VIGMU</name>
<dbReference type="GO" id="GO:0051707">
    <property type="term" value="P:response to other organism"/>
    <property type="evidence" value="ECO:0007669"/>
    <property type="project" value="UniProtKB-ARBA"/>
</dbReference>
<proteinExistence type="predicted"/>
<dbReference type="Gene3D" id="3.30.200.20">
    <property type="entry name" value="Phosphorylase Kinase, domain 1"/>
    <property type="match status" value="1"/>
</dbReference>
<dbReference type="InterPro" id="IPR000719">
    <property type="entry name" value="Prot_kinase_dom"/>
</dbReference>
<dbReference type="InterPro" id="IPR050528">
    <property type="entry name" value="L-type_Lectin-RKs"/>
</dbReference>
<reference evidence="4 5" key="1">
    <citation type="journal article" date="2023" name="Life. Sci Alliance">
        <title>Evolutionary insights into 3D genome organization and epigenetic landscape of Vigna mungo.</title>
        <authorList>
            <person name="Junaid A."/>
            <person name="Singh B."/>
            <person name="Bhatia S."/>
        </authorList>
    </citation>
    <scope>NUCLEOTIDE SEQUENCE [LARGE SCALE GENOMIC DNA]</scope>
    <source>
        <strain evidence="4">Urdbean</strain>
    </source>
</reference>
<dbReference type="PROSITE" id="PS50011">
    <property type="entry name" value="PROTEIN_KINASE_DOM"/>
    <property type="match status" value="1"/>
</dbReference>
<keyword evidence="1" id="KW-0547">Nucleotide-binding</keyword>
<dbReference type="Pfam" id="PF07714">
    <property type="entry name" value="PK_Tyr_Ser-Thr"/>
    <property type="match status" value="1"/>
</dbReference>
<evidence type="ECO:0000313" key="5">
    <source>
        <dbReference type="Proteomes" id="UP001374535"/>
    </source>
</evidence>
<organism evidence="4 5">
    <name type="scientific">Vigna mungo</name>
    <name type="common">Black gram</name>
    <name type="synonym">Phaseolus mungo</name>
    <dbReference type="NCBI Taxonomy" id="3915"/>
    <lineage>
        <taxon>Eukaryota</taxon>
        <taxon>Viridiplantae</taxon>
        <taxon>Streptophyta</taxon>
        <taxon>Embryophyta</taxon>
        <taxon>Tracheophyta</taxon>
        <taxon>Spermatophyta</taxon>
        <taxon>Magnoliopsida</taxon>
        <taxon>eudicotyledons</taxon>
        <taxon>Gunneridae</taxon>
        <taxon>Pentapetalae</taxon>
        <taxon>rosids</taxon>
        <taxon>fabids</taxon>
        <taxon>Fabales</taxon>
        <taxon>Fabaceae</taxon>
        <taxon>Papilionoideae</taxon>
        <taxon>50 kb inversion clade</taxon>
        <taxon>NPAAA clade</taxon>
        <taxon>indigoferoid/millettioid clade</taxon>
        <taxon>Phaseoleae</taxon>
        <taxon>Vigna</taxon>
    </lineage>
</organism>
<sequence length="118" mass="13235">MLVVLGYVSFLKWRGLRKNKGFGRVGCCPKEFVYKEVKLAIKEFHASRVIGNESFGTVYKALLESSRTITTIKSSTQDDGKTKFLPELSIIASLRHKNLVQLLGLCVEKGELLLEMLA</sequence>
<keyword evidence="5" id="KW-1185">Reference proteome</keyword>
<dbReference type="InterPro" id="IPR011009">
    <property type="entry name" value="Kinase-like_dom_sf"/>
</dbReference>